<keyword evidence="1" id="KW-0812">Transmembrane</keyword>
<evidence type="ECO:0000313" key="2">
    <source>
        <dbReference type="EMBL" id="CAD8059697.1"/>
    </source>
</evidence>
<comment type="caution">
    <text evidence="2">The sequence shown here is derived from an EMBL/GenBank/DDBJ whole genome shotgun (WGS) entry which is preliminary data.</text>
</comment>
<protein>
    <submittedName>
        <fullName evidence="2">Uncharacterized protein</fullName>
    </submittedName>
</protein>
<evidence type="ECO:0000313" key="3">
    <source>
        <dbReference type="Proteomes" id="UP000692954"/>
    </source>
</evidence>
<keyword evidence="1" id="KW-0472">Membrane</keyword>
<feature type="transmembrane region" description="Helical" evidence="1">
    <location>
        <begin position="189"/>
        <end position="212"/>
    </location>
</feature>
<feature type="transmembrane region" description="Helical" evidence="1">
    <location>
        <begin position="67"/>
        <end position="87"/>
    </location>
</feature>
<dbReference type="AlphaFoldDB" id="A0A8S1KXW8"/>
<feature type="transmembrane region" description="Helical" evidence="1">
    <location>
        <begin position="94"/>
        <end position="114"/>
    </location>
</feature>
<feature type="transmembrane region" description="Helical" evidence="1">
    <location>
        <begin position="120"/>
        <end position="145"/>
    </location>
</feature>
<dbReference type="Proteomes" id="UP000692954">
    <property type="component" value="Unassembled WGS sequence"/>
</dbReference>
<name>A0A8S1KXW8_9CILI</name>
<feature type="transmembrane region" description="Helical" evidence="1">
    <location>
        <begin position="166"/>
        <end position="183"/>
    </location>
</feature>
<keyword evidence="3" id="KW-1185">Reference proteome</keyword>
<evidence type="ECO:0000256" key="1">
    <source>
        <dbReference type="SAM" id="Phobius"/>
    </source>
</evidence>
<proteinExistence type="predicted"/>
<keyword evidence="1" id="KW-1133">Transmembrane helix</keyword>
<dbReference type="EMBL" id="CAJJDN010000013">
    <property type="protein sequence ID" value="CAD8059697.1"/>
    <property type="molecule type" value="Genomic_DNA"/>
</dbReference>
<organism evidence="2 3">
    <name type="scientific">Paramecium sonneborni</name>
    <dbReference type="NCBI Taxonomy" id="65129"/>
    <lineage>
        <taxon>Eukaryota</taxon>
        <taxon>Sar</taxon>
        <taxon>Alveolata</taxon>
        <taxon>Ciliophora</taxon>
        <taxon>Intramacronucleata</taxon>
        <taxon>Oligohymenophorea</taxon>
        <taxon>Peniculida</taxon>
        <taxon>Parameciidae</taxon>
        <taxon>Paramecium</taxon>
    </lineage>
</organism>
<dbReference type="OrthoDB" id="17763at2759"/>
<feature type="transmembrane region" description="Helical" evidence="1">
    <location>
        <begin position="28"/>
        <end position="47"/>
    </location>
</feature>
<reference evidence="2" key="1">
    <citation type="submission" date="2021-01" db="EMBL/GenBank/DDBJ databases">
        <authorList>
            <consortium name="Genoscope - CEA"/>
            <person name="William W."/>
        </authorList>
    </citation>
    <scope>NUCLEOTIDE SEQUENCE</scope>
</reference>
<accession>A0A8S1KXW8</accession>
<sequence>MAAISTLRFISQFLFSHSNYKDPKYGQVLHPLLCFMISTLGYMYGSIKLENNYTDQTIEDFQVSQTSRNIIAIGFLFYVFLIIFARFGQAKFTIFYELMWACNLSLISSAYAFWKNKPLILASSMILVSIDQVLWYVDLLAFFLFRIWPIGVAKYLTWPSTTKLRLLTSFHHIFFLPLCLYFLRNQKVIPITAWQISIGMGTILTIVSRLLTPKSILLKGQKEEIYLNLNLSRQLWKDIPFKFLTIVDDKPWYLALPFLSFMWNSGNYILGYELLNRILKYLNQSQIL</sequence>
<gene>
    <name evidence="2" type="ORF">PSON_ATCC_30995.1.T0130406</name>
</gene>